<accession>A0A507C2E7</accession>
<evidence type="ECO:0000313" key="6">
    <source>
        <dbReference type="Proteomes" id="UP000319731"/>
    </source>
</evidence>
<dbReference type="OrthoDB" id="2122756at2759"/>
<keyword evidence="6" id="KW-1185">Reference proteome</keyword>
<proteinExistence type="inferred from homology"/>
<keyword evidence="3" id="KW-0808">Transferase</keyword>
<evidence type="ECO:0000256" key="3">
    <source>
        <dbReference type="ARBA" id="ARBA00022679"/>
    </source>
</evidence>
<dbReference type="GeneID" id="42005930"/>
<dbReference type="RefSeq" id="XP_031023388.1">
    <property type="nucleotide sequence ID" value="XM_031170633.1"/>
</dbReference>
<sequence length="402" mass="46071">MKTTEAPGDIPTHHKNHLISKIVLLLLPVLVAITSVNGIILYLTLNKTTVDPMPVPVTYYVCRPNQTVDSRIQQYGDSNPSNVTIVSLYFVGDNDEQAQLRKWTWHSREAYASRWGHRVVDATTYPLIHTFPGVDPKYLKILAMILTMEDRSVNRPQWVMWMDSDAFFLNHSKPLEEHLDARYDLILSSAGKPPRDLYAINNGIFFVRNTRWSRNFFREQWNFVLENQQTGLCPRDEYGKLLDDNNPNTYYNGYFKLCGTNVPWKDQALMMLTLANPSSSLVWREKRSELSGTTKTTLHCHVKYTALRDFNSVPPWYKPGDLVVHLPGLTAKQRITIISEFARISDFNTGVVRHNETRMTILKPSFAKWPHPGTPTVSEPADATDEYPGKGGWYYNEACQAS</sequence>
<dbReference type="GO" id="GO:0006487">
    <property type="term" value="P:protein N-linked glycosylation"/>
    <property type="evidence" value="ECO:0007669"/>
    <property type="project" value="TreeGrafter"/>
</dbReference>
<dbReference type="InterPro" id="IPR008630">
    <property type="entry name" value="Glyco_trans_34"/>
</dbReference>
<dbReference type="GO" id="GO:0000139">
    <property type="term" value="C:Golgi membrane"/>
    <property type="evidence" value="ECO:0007669"/>
    <property type="project" value="TreeGrafter"/>
</dbReference>
<dbReference type="AlphaFoldDB" id="A0A507C2E7"/>
<dbReference type="EMBL" id="QEAO01000034">
    <property type="protein sequence ID" value="TPX32126.1"/>
    <property type="molecule type" value="Genomic_DNA"/>
</dbReference>
<dbReference type="STRING" id="1806994.A0A507C2E7"/>
<dbReference type="InterPro" id="IPR029044">
    <property type="entry name" value="Nucleotide-diphossugar_trans"/>
</dbReference>
<organism evidence="5 6">
    <name type="scientific">Synchytrium microbalum</name>
    <dbReference type="NCBI Taxonomy" id="1806994"/>
    <lineage>
        <taxon>Eukaryota</taxon>
        <taxon>Fungi</taxon>
        <taxon>Fungi incertae sedis</taxon>
        <taxon>Chytridiomycota</taxon>
        <taxon>Chytridiomycota incertae sedis</taxon>
        <taxon>Chytridiomycetes</taxon>
        <taxon>Synchytriales</taxon>
        <taxon>Synchytriaceae</taxon>
        <taxon>Synchytrium</taxon>
    </lineage>
</organism>
<dbReference type="PANTHER" id="PTHR31306:SF4">
    <property type="entry name" value="ALPHA-1,2-GALACTOSYLTRANSFERASE"/>
    <property type="match status" value="1"/>
</dbReference>
<dbReference type="Gene3D" id="3.90.550.10">
    <property type="entry name" value="Spore Coat Polysaccharide Biosynthesis Protein SpsA, Chain A"/>
    <property type="match status" value="1"/>
</dbReference>
<gene>
    <name evidence="5" type="ORF">SmJEL517_g04705</name>
</gene>
<keyword evidence="4" id="KW-1133">Transmembrane helix</keyword>
<keyword evidence="4" id="KW-0472">Membrane</keyword>
<evidence type="ECO:0000256" key="4">
    <source>
        <dbReference type="SAM" id="Phobius"/>
    </source>
</evidence>
<dbReference type="PANTHER" id="PTHR31306">
    <property type="entry name" value="ALPHA-1,6-MANNOSYLTRANSFERASE MNN11-RELATED"/>
    <property type="match status" value="1"/>
</dbReference>
<name>A0A507C2E7_9FUNG</name>
<feature type="transmembrane region" description="Helical" evidence="4">
    <location>
        <begin position="22"/>
        <end position="45"/>
    </location>
</feature>
<evidence type="ECO:0000256" key="1">
    <source>
        <dbReference type="ARBA" id="ARBA00005664"/>
    </source>
</evidence>
<comment type="similarity">
    <text evidence="1">Belongs to the glycosyltransferase 34 family.</text>
</comment>
<dbReference type="GO" id="GO:0016757">
    <property type="term" value="F:glycosyltransferase activity"/>
    <property type="evidence" value="ECO:0007669"/>
    <property type="project" value="UniProtKB-KW"/>
</dbReference>
<evidence type="ECO:0008006" key="7">
    <source>
        <dbReference type="Google" id="ProtNLM"/>
    </source>
</evidence>
<evidence type="ECO:0000256" key="2">
    <source>
        <dbReference type="ARBA" id="ARBA00022676"/>
    </source>
</evidence>
<comment type="caution">
    <text evidence="5">The sequence shown here is derived from an EMBL/GenBank/DDBJ whole genome shotgun (WGS) entry which is preliminary data.</text>
</comment>
<dbReference type="Proteomes" id="UP000319731">
    <property type="component" value="Unassembled WGS sequence"/>
</dbReference>
<evidence type="ECO:0000313" key="5">
    <source>
        <dbReference type="EMBL" id="TPX32126.1"/>
    </source>
</evidence>
<keyword evidence="2" id="KW-0328">Glycosyltransferase</keyword>
<reference evidence="5 6" key="1">
    <citation type="journal article" date="2019" name="Sci. Rep.">
        <title>Comparative genomics of chytrid fungi reveal insights into the obligate biotrophic and pathogenic lifestyle of Synchytrium endobioticum.</title>
        <authorList>
            <person name="van de Vossenberg B.T.L.H."/>
            <person name="Warris S."/>
            <person name="Nguyen H.D.T."/>
            <person name="van Gent-Pelzer M.P.E."/>
            <person name="Joly D.L."/>
            <person name="van de Geest H.C."/>
            <person name="Bonants P.J.M."/>
            <person name="Smith D.S."/>
            <person name="Levesque C.A."/>
            <person name="van der Lee T.A.J."/>
        </authorList>
    </citation>
    <scope>NUCLEOTIDE SEQUENCE [LARGE SCALE GENOMIC DNA]</scope>
    <source>
        <strain evidence="5 6">JEL517</strain>
    </source>
</reference>
<keyword evidence="4" id="KW-0812">Transmembrane</keyword>
<protein>
    <recommendedName>
        <fullName evidence="7">Nucleotide-diphospho-sugar transferase domain-containing protein</fullName>
    </recommendedName>
</protein>